<comment type="caution">
    <text evidence="1">The sequence shown here is derived from an EMBL/GenBank/DDBJ whole genome shotgun (WGS) entry which is preliminary data.</text>
</comment>
<gene>
    <name evidence="1" type="ORF">I8748_30885</name>
</gene>
<dbReference type="RefSeq" id="WP_214662824.1">
    <property type="nucleotide sequence ID" value="NZ_JAECZC010000098.1"/>
</dbReference>
<protein>
    <recommendedName>
        <fullName evidence="3">PIN domain-containing protein</fullName>
    </recommendedName>
</protein>
<reference evidence="1 2" key="1">
    <citation type="journal article" date="2021" name="Int. J. Syst. Evol. Microbiol.">
        <title>Amazonocrinis nigriterrae gen. nov., sp. nov., Atlanticothrix silvestris gen. nov., sp. nov. and Dendronalium phyllosphericum gen. nov., sp. nov., nostocacean cyanobacteria from Brazilian environments.</title>
        <authorList>
            <person name="Alvarenga D.O."/>
            <person name="Andreote A.P.D."/>
            <person name="Branco L.H.Z."/>
            <person name="Delbaje E."/>
            <person name="Cruz R.B."/>
            <person name="Varani A.M."/>
            <person name="Fiore M.F."/>
        </authorList>
    </citation>
    <scope>NUCLEOTIDE SEQUENCE [LARGE SCALE GENOMIC DNA]</scope>
    <source>
        <strain evidence="1 2">CENA67</strain>
    </source>
</reference>
<dbReference type="AlphaFoldDB" id="A0A8J7HZY7"/>
<keyword evidence="2" id="KW-1185">Reference proteome</keyword>
<dbReference type="Proteomes" id="UP000632766">
    <property type="component" value="Unassembled WGS sequence"/>
</dbReference>
<proteinExistence type="predicted"/>
<organism evidence="1 2">
    <name type="scientific">Amazonocrinis nigriterrae CENA67</name>
    <dbReference type="NCBI Taxonomy" id="2794033"/>
    <lineage>
        <taxon>Bacteria</taxon>
        <taxon>Bacillati</taxon>
        <taxon>Cyanobacteriota</taxon>
        <taxon>Cyanophyceae</taxon>
        <taxon>Nostocales</taxon>
        <taxon>Nostocaceae</taxon>
        <taxon>Amazonocrinis</taxon>
        <taxon>Amazonocrinis nigriterrae</taxon>
    </lineage>
</organism>
<accession>A0A8J7HZY7</accession>
<dbReference type="EMBL" id="JAECZC010000098">
    <property type="protein sequence ID" value="MBH8566508.1"/>
    <property type="molecule type" value="Genomic_DNA"/>
</dbReference>
<name>A0A8J7HZY7_9NOST</name>
<dbReference type="InterPro" id="IPR029060">
    <property type="entry name" value="PIN-like_dom_sf"/>
</dbReference>
<sequence length="252" mass="29216">MQILDTQVISYAFKGVYDGQVNQQLISSVTAKEFLLIQGSDRTAANYYVPLPRRMKNYSPEKDMAFPRMDHPFSKWNTDQIILDFGQDYPSIIEFSNYAITEVINLKAKNLFREATRFLNKDQKKLILRRFRFLLDSQVQCVPLSKSVLNQGIHLFYEFLSNYNVKSEIKNTINDVLILATAIDLSAVVITKDSLLNRFSSEYFDTVVQVHKEFITIDFGTRKGTNCSKSRESKEYINRGWKVRMLNSTGAW</sequence>
<dbReference type="SUPFAM" id="SSF88723">
    <property type="entry name" value="PIN domain-like"/>
    <property type="match status" value="1"/>
</dbReference>
<evidence type="ECO:0000313" key="1">
    <source>
        <dbReference type="EMBL" id="MBH8566508.1"/>
    </source>
</evidence>
<evidence type="ECO:0008006" key="3">
    <source>
        <dbReference type="Google" id="ProtNLM"/>
    </source>
</evidence>
<evidence type="ECO:0000313" key="2">
    <source>
        <dbReference type="Proteomes" id="UP000632766"/>
    </source>
</evidence>